<dbReference type="AlphaFoldDB" id="A0AAE0FPC6"/>
<organism evidence="1 2">
    <name type="scientific">Cymbomonas tetramitiformis</name>
    <dbReference type="NCBI Taxonomy" id="36881"/>
    <lineage>
        <taxon>Eukaryota</taxon>
        <taxon>Viridiplantae</taxon>
        <taxon>Chlorophyta</taxon>
        <taxon>Pyramimonadophyceae</taxon>
        <taxon>Pyramimonadales</taxon>
        <taxon>Pyramimonadaceae</taxon>
        <taxon>Cymbomonas</taxon>
    </lineage>
</organism>
<dbReference type="Proteomes" id="UP001190700">
    <property type="component" value="Unassembled WGS sequence"/>
</dbReference>
<protein>
    <submittedName>
        <fullName evidence="1">Uncharacterized protein</fullName>
    </submittedName>
</protein>
<reference evidence="1 2" key="1">
    <citation type="journal article" date="2015" name="Genome Biol. Evol.">
        <title>Comparative Genomics of a Bacterivorous Green Alga Reveals Evolutionary Causalities and Consequences of Phago-Mixotrophic Mode of Nutrition.</title>
        <authorList>
            <person name="Burns J.A."/>
            <person name="Paasch A."/>
            <person name="Narechania A."/>
            <person name="Kim E."/>
        </authorList>
    </citation>
    <scope>NUCLEOTIDE SEQUENCE [LARGE SCALE GENOMIC DNA]</scope>
    <source>
        <strain evidence="1 2">PLY_AMNH</strain>
    </source>
</reference>
<accession>A0AAE0FPC6</accession>
<evidence type="ECO:0000313" key="1">
    <source>
        <dbReference type="EMBL" id="KAK3263469.1"/>
    </source>
</evidence>
<name>A0AAE0FPC6_9CHLO</name>
<dbReference type="EMBL" id="LGRX02015416">
    <property type="protein sequence ID" value="KAK3263469.1"/>
    <property type="molecule type" value="Genomic_DNA"/>
</dbReference>
<evidence type="ECO:0000313" key="2">
    <source>
        <dbReference type="Proteomes" id="UP001190700"/>
    </source>
</evidence>
<comment type="caution">
    <text evidence="1">The sequence shown here is derived from an EMBL/GenBank/DDBJ whole genome shotgun (WGS) entry which is preliminary data.</text>
</comment>
<sequence>MAAMIHPDNDIRWFRGSQKFAADSRSLLHGFVSAVAQQLKLFKCSSDPLAACCAISVGLSPPKAISTVTGGFQSVWTCYLHKSTLLSRFRANASYNLIQLQQKYDRIHVLPGFLRLRLNLHSASRRKLFTQDSDNVFLYAPDAGTRALVFAARTFVLRE</sequence>
<keyword evidence="2" id="KW-1185">Reference proteome</keyword>
<gene>
    <name evidence="1" type="ORF">CYMTET_27727</name>
</gene>
<proteinExistence type="predicted"/>